<dbReference type="SMART" id="SM00220">
    <property type="entry name" value="S_TKc"/>
    <property type="match status" value="1"/>
</dbReference>
<reference evidence="12" key="1">
    <citation type="submission" date="2021-07" db="EMBL/GenBank/DDBJ databases">
        <title>Genome Resource of American Ginseng Black Spot Pathogen Alternaria panax.</title>
        <authorList>
            <person name="Qiu C."/>
            <person name="Wang W."/>
            <person name="Liu Z."/>
        </authorList>
    </citation>
    <scope>NUCLEOTIDE SEQUENCE</scope>
    <source>
        <strain evidence="12">BNCC115425</strain>
    </source>
</reference>
<dbReference type="GO" id="GO:0005634">
    <property type="term" value="C:nucleus"/>
    <property type="evidence" value="ECO:0007669"/>
    <property type="project" value="TreeGrafter"/>
</dbReference>
<feature type="binding site" evidence="9">
    <location>
        <position position="50"/>
    </location>
    <ligand>
        <name>ATP</name>
        <dbReference type="ChEBI" id="CHEBI:30616"/>
    </ligand>
</feature>
<dbReference type="Proteomes" id="UP001199106">
    <property type="component" value="Unassembled WGS sequence"/>
</dbReference>
<sequence>MGPAPPNSQMAPLPTDLPFRLVSKTIGQGAYASIRKAVPHNSPKPVIAIKFINKEHALRTGRLTPKQIKMEIVLHTHLGKHHNIIHCLGSGEDALWTWIAMELAEGGDLFDKIEADEGVGEDIAHFYFTQLVNAVTYMHSKGVAHRDIKPENVLLSAEGDLKLSDFGLAALFKKDGQLRLCNTVCGSPPYIAPEIVSGRRSKRADVLDCGYAANVCDVWSCGIVLFVLLVGNTPWDEPTKRSAEFKEYVDTGGHTTDELWSKIPSELTSLLRGMLKVDPKERFTLDEVRTHPWCTRKNPYLTASGRNANPAGLATQMLSQLRIDFSRPPTQSQRGCSQDENEVGDAMDIDTDSDPRRSSAVHFLSSTQPETPSADTPFDWERPPRIASYDGISASQPVSIPDNRPIKMSLTPYLSNLPSSTQDMLSQDPSMTQFSSTPGVPLTFTQAARKFADILPSYSLARFISPHTLGLLMPLLLTALHRLGVPAPSFSEAQIEEAEKAGTASIRVKMADGRRQGLNGHIVIEQAINEGSAYWEVRFVKASGDPLEWRRFFKNMVLCVGDVVLRPN</sequence>
<dbReference type="AlphaFoldDB" id="A0AAD4FLB9"/>
<evidence type="ECO:0000256" key="7">
    <source>
        <dbReference type="ARBA" id="ARBA00047899"/>
    </source>
</evidence>
<evidence type="ECO:0000256" key="2">
    <source>
        <dbReference type="ARBA" id="ARBA00022527"/>
    </source>
</evidence>
<keyword evidence="4 9" id="KW-0547">Nucleotide-binding</keyword>
<feature type="compositionally biased region" description="Acidic residues" evidence="10">
    <location>
        <begin position="339"/>
        <end position="352"/>
    </location>
</feature>
<dbReference type="GO" id="GO:0004674">
    <property type="term" value="F:protein serine/threonine kinase activity"/>
    <property type="evidence" value="ECO:0007669"/>
    <property type="project" value="UniProtKB-KW"/>
</dbReference>
<dbReference type="GO" id="GO:0005524">
    <property type="term" value="F:ATP binding"/>
    <property type="evidence" value="ECO:0007669"/>
    <property type="project" value="UniProtKB-UniRule"/>
</dbReference>
<dbReference type="GO" id="GO:0007095">
    <property type="term" value="P:mitotic G2 DNA damage checkpoint signaling"/>
    <property type="evidence" value="ECO:0007669"/>
    <property type="project" value="TreeGrafter"/>
</dbReference>
<evidence type="ECO:0000313" key="12">
    <source>
        <dbReference type="EMBL" id="KAG9190681.1"/>
    </source>
</evidence>
<dbReference type="InterPro" id="IPR000719">
    <property type="entry name" value="Prot_kinase_dom"/>
</dbReference>
<comment type="caution">
    <text evidence="12">The sequence shown here is derived from an EMBL/GenBank/DDBJ whole genome shotgun (WGS) entry which is preliminary data.</text>
</comment>
<comment type="catalytic activity">
    <reaction evidence="8">
        <text>L-seryl-[protein] + ATP = O-phospho-L-seryl-[protein] + ADP + H(+)</text>
        <dbReference type="Rhea" id="RHEA:17989"/>
        <dbReference type="Rhea" id="RHEA-COMP:9863"/>
        <dbReference type="Rhea" id="RHEA-COMP:11604"/>
        <dbReference type="ChEBI" id="CHEBI:15378"/>
        <dbReference type="ChEBI" id="CHEBI:29999"/>
        <dbReference type="ChEBI" id="CHEBI:30616"/>
        <dbReference type="ChEBI" id="CHEBI:83421"/>
        <dbReference type="ChEBI" id="CHEBI:456216"/>
        <dbReference type="EC" id="2.7.11.1"/>
    </reaction>
</comment>
<keyword evidence="3 12" id="KW-0808">Transferase</keyword>
<dbReference type="PROSITE" id="PS00107">
    <property type="entry name" value="PROTEIN_KINASE_ATP"/>
    <property type="match status" value="1"/>
</dbReference>
<dbReference type="InterPro" id="IPR017441">
    <property type="entry name" value="Protein_kinase_ATP_BS"/>
</dbReference>
<dbReference type="EC" id="2.7.11.1" evidence="1"/>
<evidence type="ECO:0000313" key="13">
    <source>
        <dbReference type="Proteomes" id="UP001199106"/>
    </source>
</evidence>
<evidence type="ECO:0000256" key="6">
    <source>
        <dbReference type="ARBA" id="ARBA00022840"/>
    </source>
</evidence>
<evidence type="ECO:0000259" key="11">
    <source>
        <dbReference type="PROSITE" id="PS50011"/>
    </source>
</evidence>
<dbReference type="PROSITE" id="PS50011">
    <property type="entry name" value="PROTEIN_KINASE_DOM"/>
    <property type="match status" value="1"/>
</dbReference>
<evidence type="ECO:0000256" key="1">
    <source>
        <dbReference type="ARBA" id="ARBA00012513"/>
    </source>
</evidence>
<keyword evidence="5 12" id="KW-0418">Kinase</keyword>
<dbReference type="InterPro" id="IPR011009">
    <property type="entry name" value="Kinase-like_dom_sf"/>
</dbReference>
<evidence type="ECO:0000256" key="8">
    <source>
        <dbReference type="ARBA" id="ARBA00048679"/>
    </source>
</evidence>
<dbReference type="SUPFAM" id="SSF56112">
    <property type="entry name" value="Protein kinase-like (PK-like)"/>
    <property type="match status" value="1"/>
</dbReference>
<feature type="compositionally biased region" description="Polar residues" evidence="10">
    <location>
        <begin position="364"/>
        <end position="374"/>
    </location>
</feature>
<organism evidence="12 13">
    <name type="scientific">Alternaria panax</name>
    <dbReference type="NCBI Taxonomy" id="48097"/>
    <lineage>
        <taxon>Eukaryota</taxon>
        <taxon>Fungi</taxon>
        <taxon>Dikarya</taxon>
        <taxon>Ascomycota</taxon>
        <taxon>Pezizomycotina</taxon>
        <taxon>Dothideomycetes</taxon>
        <taxon>Pleosporomycetidae</taxon>
        <taxon>Pleosporales</taxon>
        <taxon>Pleosporineae</taxon>
        <taxon>Pleosporaceae</taxon>
        <taxon>Alternaria</taxon>
        <taxon>Alternaria sect. Panax</taxon>
    </lineage>
</organism>
<dbReference type="PROSITE" id="PS00108">
    <property type="entry name" value="PROTEIN_KINASE_ST"/>
    <property type="match status" value="1"/>
</dbReference>
<dbReference type="GO" id="GO:0035861">
    <property type="term" value="C:site of double-strand break"/>
    <property type="evidence" value="ECO:0007669"/>
    <property type="project" value="TreeGrafter"/>
</dbReference>
<dbReference type="Pfam" id="PF00069">
    <property type="entry name" value="Pkinase"/>
    <property type="match status" value="1"/>
</dbReference>
<accession>A0AAD4FLB9</accession>
<protein>
    <recommendedName>
        <fullName evidence="1">non-specific serine/threonine protein kinase</fullName>
        <ecNumber evidence="1">2.7.11.1</ecNumber>
    </recommendedName>
</protein>
<keyword evidence="6 9" id="KW-0067">ATP-binding</keyword>
<evidence type="ECO:0000256" key="4">
    <source>
        <dbReference type="ARBA" id="ARBA00022741"/>
    </source>
</evidence>
<evidence type="ECO:0000256" key="3">
    <source>
        <dbReference type="ARBA" id="ARBA00022679"/>
    </source>
</evidence>
<feature type="domain" description="Protein kinase" evidence="11">
    <location>
        <begin position="20"/>
        <end position="294"/>
    </location>
</feature>
<name>A0AAD4FLB9_9PLEO</name>
<proteinExistence type="predicted"/>
<keyword evidence="2" id="KW-0723">Serine/threonine-protein kinase</keyword>
<dbReference type="PANTHER" id="PTHR43895:SF32">
    <property type="entry name" value="SERINE_THREONINE-PROTEIN KINASE CHK1"/>
    <property type="match status" value="1"/>
</dbReference>
<gene>
    <name evidence="12" type="ORF">G6011_08769</name>
</gene>
<feature type="compositionally biased region" description="Polar residues" evidence="10">
    <location>
        <begin position="328"/>
        <end position="338"/>
    </location>
</feature>
<keyword evidence="13" id="KW-1185">Reference proteome</keyword>
<feature type="region of interest" description="Disordered" evidence="10">
    <location>
        <begin position="326"/>
        <end position="403"/>
    </location>
</feature>
<comment type="catalytic activity">
    <reaction evidence="7">
        <text>L-threonyl-[protein] + ATP = O-phospho-L-threonyl-[protein] + ADP + H(+)</text>
        <dbReference type="Rhea" id="RHEA:46608"/>
        <dbReference type="Rhea" id="RHEA-COMP:11060"/>
        <dbReference type="Rhea" id="RHEA-COMP:11605"/>
        <dbReference type="ChEBI" id="CHEBI:15378"/>
        <dbReference type="ChEBI" id="CHEBI:30013"/>
        <dbReference type="ChEBI" id="CHEBI:30616"/>
        <dbReference type="ChEBI" id="CHEBI:61977"/>
        <dbReference type="ChEBI" id="CHEBI:456216"/>
        <dbReference type="EC" id="2.7.11.1"/>
    </reaction>
</comment>
<evidence type="ECO:0000256" key="9">
    <source>
        <dbReference type="PROSITE-ProRule" id="PRU10141"/>
    </source>
</evidence>
<dbReference type="EMBL" id="JAANER010000004">
    <property type="protein sequence ID" value="KAG9190681.1"/>
    <property type="molecule type" value="Genomic_DNA"/>
</dbReference>
<evidence type="ECO:0000256" key="5">
    <source>
        <dbReference type="ARBA" id="ARBA00022777"/>
    </source>
</evidence>
<dbReference type="InterPro" id="IPR008271">
    <property type="entry name" value="Ser/Thr_kinase_AS"/>
</dbReference>
<dbReference type="GO" id="GO:0005737">
    <property type="term" value="C:cytoplasm"/>
    <property type="evidence" value="ECO:0007669"/>
    <property type="project" value="TreeGrafter"/>
</dbReference>
<dbReference type="PANTHER" id="PTHR43895">
    <property type="entry name" value="CALCIUM/CALMODULIN-DEPENDENT PROTEIN KINASE KINASE-RELATED"/>
    <property type="match status" value="1"/>
</dbReference>
<dbReference type="FunFam" id="1.10.510.10:FF:000692">
    <property type="entry name" value="Serine/threonine protein kinase, variant"/>
    <property type="match status" value="1"/>
</dbReference>
<dbReference type="Gene3D" id="1.10.510.10">
    <property type="entry name" value="Transferase(Phosphotransferase) domain 1"/>
    <property type="match status" value="1"/>
</dbReference>
<evidence type="ECO:0000256" key="10">
    <source>
        <dbReference type="SAM" id="MobiDB-lite"/>
    </source>
</evidence>